<keyword evidence="5 6" id="KW-0472">Membrane</keyword>
<feature type="transmembrane region" description="Helical" evidence="6">
    <location>
        <begin position="58"/>
        <end position="77"/>
    </location>
</feature>
<evidence type="ECO:0000256" key="5">
    <source>
        <dbReference type="ARBA" id="ARBA00023136"/>
    </source>
</evidence>
<evidence type="ECO:0000256" key="4">
    <source>
        <dbReference type="ARBA" id="ARBA00022989"/>
    </source>
</evidence>
<dbReference type="PANTHER" id="PTHR32196">
    <property type="entry name" value="ABC TRANSPORTER PERMEASE PROTEIN YPHD-RELATED-RELATED"/>
    <property type="match status" value="1"/>
</dbReference>
<dbReference type="InterPro" id="IPR001851">
    <property type="entry name" value="ABC_transp_permease"/>
</dbReference>
<dbReference type="PANTHER" id="PTHR32196:SF72">
    <property type="entry name" value="RIBOSE IMPORT PERMEASE PROTEIN RBSC"/>
    <property type="match status" value="1"/>
</dbReference>
<keyword evidence="4 6" id="KW-1133">Transmembrane helix</keyword>
<organism evidence="7 8">
    <name type="scientific">Brevibacillus borstelensis AK1</name>
    <dbReference type="NCBI Taxonomy" id="1300222"/>
    <lineage>
        <taxon>Bacteria</taxon>
        <taxon>Bacillati</taxon>
        <taxon>Bacillota</taxon>
        <taxon>Bacilli</taxon>
        <taxon>Bacillales</taxon>
        <taxon>Paenibacillaceae</taxon>
        <taxon>Brevibacillus</taxon>
    </lineage>
</organism>
<accession>M8EGQ4</accession>
<feature type="transmembrane region" description="Helical" evidence="6">
    <location>
        <begin position="97"/>
        <end position="122"/>
    </location>
</feature>
<sequence>MNMINSTNPVASKPAVNRLSLIQQYGMFFILILVAAIFTMLTPNFLTPSNLINILRQVSVIGIVAAGQTLVIITSGIDLSVGSIVGLSGAVSAGVTLATGNAFLGIAAGLLTGMVFGVANGLLISRLKLTPFIVTLASMTMLSGFTLIYTGGNPILVTNPVYKFIGQGYVGPIPFPVVVLLLVYAILYFILKRTVHGQYIYAIGGNEKASLLAGVRVNLHKTIVYGTSGLLAGLASVILTARLSSATPVAGTGYELDAIAAVILGGTSLFGGKGSVVGTLIGVLLLGILTSGMNLINVSPFYQNVAKGLIVLLAVIIDRMINKEKQ</sequence>
<feature type="transmembrane region" description="Helical" evidence="6">
    <location>
        <begin position="223"/>
        <end position="243"/>
    </location>
</feature>
<keyword evidence="8" id="KW-1185">Reference proteome</keyword>
<dbReference type="CDD" id="cd06579">
    <property type="entry name" value="TM_PBP1_transp_AraH_like"/>
    <property type="match status" value="1"/>
</dbReference>
<dbReference type="AlphaFoldDB" id="M8EGQ4"/>
<dbReference type="EMBL" id="APBN01000001">
    <property type="protein sequence ID" value="EMT54610.1"/>
    <property type="molecule type" value="Genomic_DNA"/>
</dbReference>
<keyword evidence="2" id="KW-1003">Cell membrane</keyword>
<evidence type="ECO:0000313" key="8">
    <source>
        <dbReference type="Proteomes" id="UP000012081"/>
    </source>
</evidence>
<evidence type="ECO:0000256" key="6">
    <source>
        <dbReference type="SAM" id="Phobius"/>
    </source>
</evidence>
<protein>
    <submittedName>
        <fullName evidence="7">Ribose ABC transporter permease</fullName>
    </submittedName>
</protein>
<dbReference type="Proteomes" id="UP000012081">
    <property type="component" value="Unassembled WGS sequence"/>
</dbReference>
<dbReference type="PATRIC" id="fig|1300222.3.peg.712"/>
<keyword evidence="3 6" id="KW-0812">Transmembrane</keyword>
<dbReference type="GO" id="GO:0022857">
    <property type="term" value="F:transmembrane transporter activity"/>
    <property type="evidence" value="ECO:0007669"/>
    <property type="project" value="InterPro"/>
</dbReference>
<feature type="transmembrane region" description="Helical" evidence="6">
    <location>
        <begin position="25"/>
        <end position="46"/>
    </location>
</feature>
<name>M8EGQ4_9BACL</name>
<evidence type="ECO:0000256" key="1">
    <source>
        <dbReference type="ARBA" id="ARBA00004651"/>
    </source>
</evidence>
<feature type="transmembrane region" description="Helical" evidence="6">
    <location>
        <begin position="277"/>
        <end position="296"/>
    </location>
</feature>
<evidence type="ECO:0000256" key="3">
    <source>
        <dbReference type="ARBA" id="ARBA00022692"/>
    </source>
</evidence>
<dbReference type="STRING" id="1300222.I532_03360"/>
<dbReference type="GO" id="GO:0005886">
    <property type="term" value="C:plasma membrane"/>
    <property type="evidence" value="ECO:0007669"/>
    <property type="project" value="UniProtKB-SubCell"/>
</dbReference>
<comment type="caution">
    <text evidence="7">The sequence shown here is derived from an EMBL/GenBank/DDBJ whole genome shotgun (WGS) entry which is preliminary data.</text>
</comment>
<feature type="transmembrane region" description="Helical" evidence="6">
    <location>
        <begin position="129"/>
        <end position="149"/>
    </location>
</feature>
<evidence type="ECO:0000256" key="2">
    <source>
        <dbReference type="ARBA" id="ARBA00022475"/>
    </source>
</evidence>
<proteinExistence type="predicted"/>
<reference evidence="7 8" key="1">
    <citation type="submission" date="2013-03" db="EMBL/GenBank/DDBJ databases">
        <title>Assembly of a new bacterial strain Brevibacillus borstelensis AK1.</title>
        <authorList>
            <person name="Rajan I."/>
            <person name="PoliReddy D."/>
            <person name="Sugumar T."/>
            <person name="Rathinam K."/>
            <person name="Alqarawi S."/>
            <person name="Khalil A.B."/>
            <person name="Sivakumar N."/>
        </authorList>
    </citation>
    <scope>NUCLEOTIDE SEQUENCE [LARGE SCALE GENOMIC DNA]</scope>
    <source>
        <strain evidence="7 8">AK1</strain>
    </source>
</reference>
<gene>
    <name evidence="7" type="ORF">I532_03360</name>
</gene>
<comment type="subcellular location">
    <subcellularLocation>
        <location evidence="1">Cell membrane</location>
        <topology evidence="1">Multi-pass membrane protein</topology>
    </subcellularLocation>
</comment>
<feature type="transmembrane region" description="Helical" evidence="6">
    <location>
        <begin position="169"/>
        <end position="191"/>
    </location>
</feature>
<dbReference type="Pfam" id="PF02653">
    <property type="entry name" value="BPD_transp_2"/>
    <property type="match status" value="1"/>
</dbReference>
<evidence type="ECO:0000313" key="7">
    <source>
        <dbReference type="EMBL" id="EMT54610.1"/>
    </source>
</evidence>
<dbReference type="RefSeq" id="WP_003386402.1">
    <property type="nucleotide sequence ID" value="NZ_APBN01000001.1"/>
</dbReference>